<accession>Q8U519</accession>
<evidence type="ECO:0000313" key="1">
    <source>
        <dbReference type="EMBL" id="AAK88565.2"/>
    </source>
</evidence>
<dbReference type="HOGENOM" id="CLU_1902232_0_0_5"/>
<reference evidence="1 2" key="1">
    <citation type="journal article" date="2001" name="Science">
        <title>The genome of the natural genetic engineer Agrobacterium tumefaciens C58.</title>
        <authorList>
            <person name="Wood D.W."/>
            <person name="Setubal J.C."/>
            <person name="Kaul R."/>
            <person name="Monks D.E."/>
            <person name="Kitajima J.P."/>
            <person name="Okura V.K."/>
            <person name="Zhou Y."/>
            <person name="Chen L."/>
            <person name="Wood G.E."/>
            <person name="Almeida N.F.Jr."/>
            <person name="Woo L."/>
            <person name="Chen Y."/>
            <person name="Paulsen I.T."/>
            <person name="Eisen J.A."/>
            <person name="Karp P.D."/>
            <person name="Bovee D.Sr."/>
            <person name="Chapman P."/>
            <person name="Clendenning J."/>
            <person name="Deatherage G."/>
            <person name="Gillet W."/>
            <person name="Grant C."/>
            <person name="Kutyavin T."/>
            <person name="Levy R."/>
            <person name="Li M.J."/>
            <person name="McClelland E."/>
            <person name="Palmieri A."/>
            <person name="Raymond C."/>
            <person name="Rouse G."/>
            <person name="Saenphimmachak C."/>
            <person name="Wu Z."/>
            <person name="Romero P."/>
            <person name="Gordon D."/>
            <person name="Zhang S."/>
            <person name="Yoo H."/>
            <person name="Tao Y."/>
            <person name="Biddle P."/>
            <person name="Jung M."/>
            <person name="Krespan W."/>
            <person name="Perry M."/>
            <person name="Gordon-Kamm B."/>
            <person name="Liao L."/>
            <person name="Kim S."/>
            <person name="Hendrick C."/>
            <person name="Zhao Z.Y."/>
            <person name="Dolan M."/>
            <person name="Chumley F."/>
            <person name="Tingey S.V."/>
            <person name="Tomb J.F."/>
            <person name="Gordon M.P."/>
            <person name="Olson M.V."/>
            <person name="Nester E.W."/>
        </authorList>
    </citation>
    <scope>NUCLEOTIDE SEQUENCE [LARGE SCALE GENOMIC DNA]</scope>
    <source>
        <strain evidence="2">C58 / ATCC 33970</strain>
    </source>
</reference>
<evidence type="ECO:0000313" key="2">
    <source>
        <dbReference type="Proteomes" id="UP000000813"/>
    </source>
</evidence>
<proteinExistence type="predicted"/>
<dbReference type="BioCyc" id="AGRO:ATU4881-MONOMER"/>
<sequence>MPHNLREAWGQFSVAINSLVAARGKAVNRRVVPSVSSTDLRQFCHDQQRIAIHGSAHANGSRSWRHERRGWSVGEPAVERWAFRLTSSSILPRRPSNHFTVGDGWYVLDGDKHAAASVSSNIFNAWLPPRRLY</sequence>
<dbReference type="EnsemblBacteria" id="AAK88565">
    <property type="protein sequence ID" value="AAK88565"/>
    <property type="gene ID" value="Atu4881"/>
</dbReference>
<gene>
    <name evidence="1" type="ordered locus">Atu4881</name>
</gene>
<dbReference type="Proteomes" id="UP000000813">
    <property type="component" value="Chromosome linear"/>
</dbReference>
<protein>
    <submittedName>
        <fullName evidence="1">Uncharacterized protein</fullName>
    </submittedName>
</protein>
<name>Q8U519_AGRFC</name>
<dbReference type="KEGG" id="atu:Atu4881"/>
<reference evidence="1 2" key="2">
    <citation type="journal article" date="2001" name="Science">
        <title>Genome sequence of the plant pathogen and biotechnology agent Agrobacterium tumefaciens C58.</title>
        <authorList>
            <person name="Goodner B."/>
            <person name="Hinkle G."/>
            <person name="Gattung S."/>
            <person name="Miller N."/>
            <person name="Blanchard M."/>
            <person name="Qurollo B."/>
            <person name="Goldman B.S."/>
            <person name="Cao Y."/>
            <person name="Askenazi M."/>
            <person name="Halling C."/>
            <person name="Mullin L."/>
            <person name="Houmiel K."/>
            <person name="Gordon J."/>
            <person name="Vaudin M."/>
            <person name="Iartchouk O."/>
            <person name="Epp A."/>
            <person name="Liu F."/>
            <person name="Wollam C."/>
            <person name="Allinger M."/>
            <person name="Doughty D."/>
            <person name="Scott C."/>
            <person name="Lappas C."/>
            <person name="Markelz B."/>
            <person name="Flanagan C."/>
            <person name="Crowell C."/>
            <person name="Gurson J."/>
            <person name="Lomo C."/>
            <person name="Sear C."/>
            <person name="Strub G."/>
            <person name="Cielo C."/>
            <person name="Slater S."/>
        </authorList>
    </citation>
    <scope>NUCLEOTIDE SEQUENCE [LARGE SCALE GENOMIC DNA]</scope>
    <source>
        <strain evidence="2">C58 / ATCC 33970</strain>
    </source>
</reference>
<dbReference type="AlphaFoldDB" id="Q8U519"/>
<keyword evidence="2" id="KW-1185">Reference proteome</keyword>
<organism evidence="1 2">
    <name type="scientific">Agrobacterium fabrum (strain C58 / ATCC 33970)</name>
    <name type="common">Agrobacterium tumefaciens (strain C58)</name>
    <dbReference type="NCBI Taxonomy" id="176299"/>
    <lineage>
        <taxon>Bacteria</taxon>
        <taxon>Pseudomonadati</taxon>
        <taxon>Pseudomonadota</taxon>
        <taxon>Alphaproteobacteria</taxon>
        <taxon>Hyphomicrobiales</taxon>
        <taxon>Rhizobiaceae</taxon>
        <taxon>Rhizobium/Agrobacterium group</taxon>
        <taxon>Agrobacterium</taxon>
        <taxon>Agrobacterium tumefaciens complex</taxon>
    </lineage>
</organism>
<dbReference type="EMBL" id="AE007870">
    <property type="protein sequence ID" value="AAK88565.2"/>
    <property type="molecule type" value="Genomic_DNA"/>
</dbReference>